<dbReference type="PANTHER" id="PTHR44329:SF214">
    <property type="entry name" value="PROTEIN KINASE DOMAIN-CONTAINING PROTEIN"/>
    <property type="match status" value="1"/>
</dbReference>
<evidence type="ECO:0000313" key="3">
    <source>
        <dbReference type="Proteomes" id="UP000663843"/>
    </source>
</evidence>
<feature type="domain" description="Protein kinase" evidence="1">
    <location>
        <begin position="412"/>
        <end position="688"/>
    </location>
</feature>
<comment type="caution">
    <text evidence="2">The sequence shown here is derived from an EMBL/GenBank/DDBJ whole genome shotgun (WGS) entry which is preliminary data.</text>
</comment>
<dbReference type="Gene3D" id="1.10.510.10">
    <property type="entry name" value="Transferase(Phosphotransferase) domain 1"/>
    <property type="match status" value="3"/>
</dbReference>
<dbReference type="EMBL" id="CAJMWT010009906">
    <property type="protein sequence ID" value="CAE6540203.1"/>
    <property type="molecule type" value="Genomic_DNA"/>
</dbReference>
<proteinExistence type="predicted"/>
<gene>
    <name evidence="2" type="ORF">RDB_LOCUS195542</name>
</gene>
<dbReference type="PROSITE" id="PS00108">
    <property type="entry name" value="PROTEIN_KINASE_ST"/>
    <property type="match status" value="1"/>
</dbReference>
<dbReference type="InterPro" id="IPR008271">
    <property type="entry name" value="Ser/Thr_kinase_AS"/>
</dbReference>
<dbReference type="GO" id="GO:0005524">
    <property type="term" value="F:ATP binding"/>
    <property type="evidence" value="ECO:0007669"/>
    <property type="project" value="InterPro"/>
</dbReference>
<dbReference type="PROSITE" id="PS00109">
    <property type="entry name" value="PROTEIN_KINASE_TYR"/>
    <property type="match status" value="2"/>
</dbReference>
<dbReference type="InterPro" id="IPR011009">
    <property type="entry name" value="Kinase-like_dom_sf"/>
</dbReference>
<accession>A0A8H3HSQ3</accession>
<dbReference type="InterPro" id="IPR008266">
    <property type="entry name" value="Tyr_kinase_AS"/>
</dbReference>
<feature type="domain" description="Protein kinase" evidence="1">
    <location>
        <begin position="749"/>
        <end position="1022"/>
    </location>
</feature>
<dbReference type="Pfam" id="PF07714">
    <property type="entry name" value="PK_Tyr_Ser-Thr"/>
    <property type="match status" value="3"/>
</dbReference>
<evidence type="ECO:0000313" key="2">
    <source>
        <dbReference type="EMBL" id="CAE6540203.1"/>
    </source>
</evidence>
<reference evidence="2" key="1">
    <citation type="submission" date="2021-01" db="EMBL/GenBank/DDBJ databases">
        <authorList>
            <person name="Kaushik A."/>
        </authorList>
    </citation>
    <scope>NUCLEOTIDE SEQUENCE</scope>
    <source>
        <strain evidence="2">AG2-2IIIB</strain>
    </source>
</reference>
<feature type="domain" description="Protein kinase" evidence="1">
    <location>
        <begin position="76"/>
        <end position="338"/>
    </location>
</feature>
<dbReference type="SMART" id="SM00220">
    <property type="entry name" value="S_TKc"/>
    <property type="match status" value="3"/>
</dbReference>
<dbReference type="InterPro" id="IPR001245">
    <property type="entry name" value="Ser-Thr/Tyr_kinase_cat_dom"/>
</dbReference>
<dbReference type="GO" id="GO:0004674">
    <property type="term" value="F:protein serine/threonine kinase activity"/>
    <property type="evidence" value="ECO:0007669"/>
    <property type="project" value="TreeGrafter"/>
</dbReference>
<dbReference type="AlphaFoldDB" id="A0A8H3HSQ3"/>
<dbReference type="Proteomes" id="UP000663843">
    <property type="component" value="Unassembled WGS sequence"/>
</dbReference>
<dbReference type="SUPFAM" id="SSF56112">
    <property type="entry name" value="Protein kinase-like (PK-like)"/>
    <property type="match status" value="3"/>
</dbReference>
<dbReference type="PANTHER" id="PTHR44329">
    <property type="entry name" value="SERINE/THREONINE-PROTEIN KINASE TNNI3K-RELATED"/>
    <property type="match status" value="1"/>
</dbReference>
<name>A0A8H3HSQ3_9AGAM</name>
<dbReference type="PROSITE" id="PS50011">
    <property type="entry name" value="PROTEIN_KINASE_DOM"/>
    <property type="match status" value="3"/>
</dbReference>
<dbReference type="InterPro" id="IPR000719">
    <property type="entry name" value="Prot_kinase_dom"/>
</dbReference>
<protein>
    <recommendedName>
        <fullName evidence="1">Protein kinase domain-containing protein</fullName>
    </recommendedName>
</protein>
<sequence>MKKLIDRLKKLIDRLNTYVRDRGRQGPDPLDATATVDPIVVAGTMVTLTRTSIEEVLSQFVKRGCTDLTSQLEAYQIGRLPVLGGGFGDVYCGTFPDGHKVALKCLRLQVGVSENEKRDLKRAAQELHVWSKCQHPNILQLMGVANHDGRIAMVSLWMENGDIRWFLSQQPRVNRFTFCVQVSEAVVYLHEQNIVHGDIKGSNILVSKDCVAKLTDFGSANIKGTTLQLVDNSKTNPGISIRWAAPEVVEGTKCTAEGDIYALGMTILEIITCLAPYTGLREVAVINKILQRILPERPVDYIPPGHQHTDHLWLLLLNSWKSSPADRPIALHLRDELLSIAQAELGNPVLRDALNALELGENTTVSTTRIQSHNNNLEAIDRVGSKMTLADIMRHLVEHGCKDLTLSLDLPQSSELPLSSSDFRDTYRGILQNGTHIQLETLRFRAGMTGDRIKLLKHTAHEIYVWSKCKHVNILELLGVAQYHGHLMMVSPWVEQKDLIGFLSRQRYTTVGRLEMCTQVASAVAYLHDAGIVHGDIRASNVIVLHDEVKLAGFGNMALRNYTLPFTPTTHGLGIGVRWAMTSEAPEIIEGKTQLGSEADVYALGMTILEIITGSPPYAQLRDVAVFNQVTKKIYPNRPLEQIPIDNKLADLIWSLLKRCWSYNPKDRPDAASVCQEVSQTTDGYPVLPECAPAPPTMPTSWNLGDVGLSQSEGLPGSLLLENEDLQTVQIMDYLANYGCRDITDQLDMSNATILSMSSYGRVDRAKLRDGSQVQIRRLGLKIGKLEGNPYARKRAAIELSKWFECKHPHVLAFAGVARYYDEVAIISPWMEHGELSGLLRNAPEWLNRFVLINQIADAVVYLHKRLIVHGDIRAANVLISKDRIAFLTGFEGIALEDNDLTLSYSAGDDDLASHAWAAPEILLGHIKRSTESDIYSLGMTILEIITGVTPYYGTPLPGVIVKVIHRVLPRRTEEHFPFEYQEADMLWSLLVGCWRADPSERPNAEQVLSKLREIPSRDLWVKY</sequence>
<organism evidence="2 3">
    <name type="scientific">Rhizoctonia solani</name>
    <dbReference type="NCBI Taxonomy" id="456999"/>
    <lineage>
        <taxon>Eukaryota</taxon>
        <taxon>Fungi</taxon>
        <taxon>Dikarya</taxon>
        <taxon>Basidiomycota</taxon>
        <taxon>Agaricomycotina</taxon>
        <taxon>Agaricomycetes</taxon>
        <taxon>Cantharellales</taxon>
        <taxon>Ceratobasidiaceae</taxon>
        <taxon>Rhizoctonia</taxon>
    </lineage>
</organism>
<evidence type="ECO:0000259" key="1">
    <source>
        <dbReference type="PROSITE" id="PS50011"/>
    </source>
</evidence>
<dbReference type="InterPro" id="IPR051681">
    <property type="entry name" value="Ser/Thr_Kinases-Pseudokinases"/>
</dbReference>